<organism evidence="2 4">
    <name type="scientific">Kribbella qitaiheensis</name>
    <dbReference type="NCBI Taxonomy" id="1544730"/>
    <lineage>
        <taxon>Bacteria</taxon>
        <taxon>Bacillati</taxon>
        <taxon>Actinomycetota</taxon>
        <taxon>Actinomycetes</taxon>
        <taxon>Propionibacteriales</taxon>
        <taxon>Kribbellaceae</taxon>
        <taxon>Kribbella</taxon>
    </lineage>
</organism>
<dbReference type="EMBL" id="CP043661">
    <property type="protein sequence ID" value="QNE21638.1"/>
    <property type="molecule type" value="Genomic_DNA"/>
</dbReference>
<keyword evidence="4" id="KW-1185">Reference proteome</keyword>
<reference evidence="4" key="1">
    <citation type="submission" date="2019-09" db="EMBL/GenBank/DDBJ databases">
        <title>Antimicrobial potential of Antarctic Bacteria.</title>
        <authorList>
            <person name="Benaud N."/>
            <person name="Edwards R.J."/>
            <person name="Ferrari B.C."/>
        </authorList>
    </citation>
    <scope>NUCLEOTIDE SEQUENCE [LARGE SCALE GENOMIC DNA]</scope>
    <source>
        <strain evidence="4">SPB151</strain>
    </source>
</reference>
<proteinExistence type="predicted"/>
<evidence type="ECO:0000313" key="4">
    <source>
        <dbReference type="Proteomes" id="UP000515563"/>
    </source>
</evidence>
<dbReference type="KEGG" id="kqi:F1D05_31610"/>
<gene>
    <name evidence="1" type="ORF">F1D05_11365</name>
    <name evidence="2" type="ORF">F1D05_16225</name>
    <name evidence="3" type="ORF">F1D05_31610</name>
</gene>
<dbReference type="AlphaFoldDB" id="A0A7G6WYW2"/>
<evidence type="ECO:0000313" key="3">
    <source>
        <dbReference type="EMBL" id="QNE21638.1"/>
    </source>
</evidence>
<sequence length="115" mass="12542">MSLEQVDAARARFEATLRAAPLNLPADTGVDAFVISSADVADLVREIKRLRSRYFVLEAACRAGLLAAVENDSRPAPLWVLDSPWLYVTDALAAPPVFHPLADVLPLIFWGGEQL</sequence>
<dbReference type="Proteomes" id="UP000515563">
    <property type="component" value="Chromosome"/>
</dbReference>
<dbReference type="RefSeq" id="WP_185444046.1">
    <property type="nucleotide sequence ID" value="NZ_CP043661.1"/>
</dbReference>
<evidence type="ECO:0000313" key="2">
    <source>
        <dbReference type="EMBL" id="QNE19177.1"/>
    </source>
</evidence>
<accession>A0A7G6WYW2</accession>
<protein>
    <submittedName>
        <fullName evidence="2">Uncharacterized protein</fullName>
    </submittedName>
</protein>
<dbReference type="EMBL" id="CP043661">
    <property type="protein sequence ID" value="QNE18385.1"/>
    <property type="molecule type" value="Genomic_DNA"/>
</dbReference>
<name>A0A7G6WYW2_9ACTN</name>
<dbReference type="EMBL" id="CP043661">
    <property type="protein sequence ID" value="QNE19177.1"/>
    <property type="molecule type" value="Genomic_DNA"/>
</dbReference>
<evidence type="ECO:0000313" key="1">
    <source>
        <dbReference type="EMBL" id="QNE18385.1"/>
    </source>
</evidence>
<dbReference type="KEGG" id="kqi:F1D05_11365"/>
<reference evidence="2 4" key="2">
    <citation type="journal article" date="2020" name="Microbiol. Resour. Announc.">
        <title>Antarctic desert soil bacteria exhibit high novel natural product potential, evaluated through long-read genome sequencing and comparative genomics.</title>
        <authorList>
            <person name="Benaud N."/>
            <person name="Edwards R.J."/>
            <person name="Amos T.G."/>
            <person name="D'Agostino P.M."/>
            <person name="Gutierrez-Chavez C."/>
            <person name="Montgomery K."/>
            <person name="Nicetic I."/>
            <person name="Ferrari B.C."/>
        </authorList>
    </citation>
    <scope>NUCLEOTIDE SEQUENCE [LARGE SCALE GENOMIC DNA]</scope>
    <source>
        <strain evidence="2 4">SPB151</strain>
    </source>
</reference>
<dbReference type="KEGG" id="kqi:F1D05_16225"/>